<dbReference type="SUPFAM" id="SSF88659">
    <property type="entry name" value="Sigma3 and sigma4 domains of RNA polymerase sigma factors"/>
    <property type="match status" value="1"/>
</dbReference>
<comment type="caution">
    <text evidence="7">The sequence shown here is derived from an EMBL/GenBank/DDBJ whole genome shotgun (WGS) entry which is preliminary data.</text>
</comment>
<keyword evidence="1" id="KW-0805">Transcription regulation</keyword>
<protein>
    <submittedName>
        <fullName evidence="7">RNA polymerase sigma factor, sigma-70 family protein</fullName>
    </submittedName>
</protein>
<dbReference type="GO" id="GO:0016987">
    <property type="term" value="F:sigma factor activity"/>
    <property type="evidence" value="ECO:0007669"/>
    <property type="project" value="UniProtKB-KW"/>
</dbReference>
<feature type="domain" description="RNA polymerase sigma-70 region 4" evidence="6">
    <location>
        <begin position="38"/>
        <end position="86"/>
    </location>
</feature>
<dbReference type="NCBIfam" id="TIGR02937">
    <property type="entry name" value="sigma70-ECF"/>
    <property type="match status" value="1"/>
</dbReference>
<evidence type="ECO:0000256" key="5">
    <source>
        <dbReference type="SAM" id="MobiDB-lite"/>
    </source>
</evidence>
<dbReference type="EMBL" id="JPGD01000005">
    <property type="protein sequence ID" value="KGB98681.1"/>
    <property type="molecule type" value="Genomic_DNA"/>
</dbReference>
<sequence>MLDGTGMIEAHPSKPAEHANPYQSVAWRQTRERLHAAVSELPERQQKIVRYHYFHGLGFDQIGEILGVTKGRISQLHRAALLDLRERIADTQNPLFTG</sequence>
<dbReference type="InterPro" id="IPR013324">
    <property type="entry name" value="RNA_pol_sigma_r3/r4-like"/>
</dbReference>
<dbReference type="PANTHER" id="PTHR30385">
    <property type="entry name" value="SIGMA FACTOR F FLAGELLAR"/>
    <property type="match status" value="1"/>
</dbReference>
<dbReference type="Proteomes" id="UP000029575">
    <property type="component" value="Unassembled WGS sequence"/>
</dbReference>
<evidence type="ECO:0000256" key="3">
    <source>
        <dbReference type="ARBA" id="ARBA00023125"/>
    </source>
</evidence>
<evidence type="ECO:0000256" key="4">
    <source>
        <dbReference type="ARBA" id="ARBA00023163"/>
    </source>
</evidence>
<evidence type="ECO:0000313" key="8">
    <source>
        <dbReference type="Proteomes" id="UP000029575"/>
    </source>
</evidence>
<dbReference type="GO" id="GO:0003677">
    <property type="term" value="F:DNA binding"/>
    <property type="evidence" value="ECO:0007669"/>
    <property type="project" value="UniProtKB-KW"/>
</dbReference>
<dbReference type="CDD" id="cd06171">
    <property type="entry name" value="Sigma70_r4"/>
    <property type="match status" value="1"/>
</dbReference>
<evidence type="ECO:0000256" key="2">
    <source>
        <dbReference type="ARBA" id="ARBA00023082"/>
    </source>
</evidence>
<dbReference type="GO" id="GO:0006352">
    <property type="term" value="P:DNA-templated transcription initiation"/>
    <property type="evidence" value="ECO:0007669"/>
    <property type="project" value="InterPro"/>
</dbReference>
<dbReference type="Pfam" id="PF04545">
    <property type="entry name" value="Sigma70_r4"/>
    <property type="match status" value="1"/>
</dbReference>
<dbReference type="InterPro" id="IPR014284">
    <property type="entry name" value="RNA_pol_sigma-70_dom"/>
</dbReference>
<dbReference type="InterPro" id="IPR007630">
    <property type="entry name" value="RNA_pol_sigma70_r4"/>
</dbReference>
<keyword evidence="3" id="KW-0238">DNA-binding</keyword>
<dbReference type="InterPro" id="IPR000943">
    <property type="entry name" value="RNA_pol_sigma70"/>
</dbReference>
<feature type="region of interest" description="Disordered" evidence="5">
    <location>
        <begin position="1"/>
        <end position="21"/>
    </location>
</feature>
<dbReference type="Gene3D" id="1.20.140.160">
    <property type="match status" value="1"/>
</dbReference>
<dbReference type="PRINTS" id="PR00046">
    <property type="entry name" value="SIGMA70FCT"/>
</dbReference>
<name>A0AA88Z3Z0_BURCE</name>
<evidence type="ECO:0000313" key="7">
    <source>
        <dbReference type="EMBL" id="KGB98681.1"/>
    </source>
</evidence>
<dbReference type="AlphaFoldDB" id="A0AA88Z3Z0"/>
<evidence type="ECO:0000259" key="6">
    <source>
        <dbReference type="Pfam" id="PF04545"/>
    </source>
</evidence>
<evidence type="ECO:0000256" key="1">
    <source>
        <dbReference type="ARBA" id="ARBA00023015"/>
    </source>
</evidence>
<keyword evidence="4" id="KW-0804">Transcription</keyword>
<proteinExistence type="predicted"/>
<reference evidence="7 8" key="1">
    <citation type="submission" date="2014-06" db="EMBL/GenBank/DDBJ databases">
        <authorList>
            <person name="Bishop-Lilly K.A."/>
            <person name="Broomall S.M."/>
            <person name="Chain P.S."/>
            <person name="Chertkov O."/>
            <person name="Coyne S.R."/>
            <person name="Daligault H.E."/>
            <person name="Davenport K.W."/>
            <person name="Erkkila T."/>
            <person name="Frey K.G."/>
            <person name="Gibbons H.S."/>
            <person name="Gu W."/>
            <person name="Jaissle J."/>
            <person name="Johnson S.L."/>
            <person name="Koroleva G.I."/>
            <person name="Ladner J.T."/>
            <person name="Lo C.-C."/>
            <person name="Minogue T.D."/>
            <person name="Munk C."/>
            <person name="Palacios G.F."/>
            <person name="Redden C.L."/>
            <person name="Rosenzweig C.N."/>
            <person name="Scholz M.B."/>
            <person name="Teshima H."/>
            <person name="Xu Y."/>
        </authorList>
    </citation>
    <scope>NUCLEOTIDE SEQUENCE [LARGE SCALE GENOMIC DNA]</scope>
    <source>
        <strain evidence="7 8">DWS 37UF10B-2</strain>
    </source>
</reference>
<accession>A0AA88Z3Z0</accession>
<gene>
    <name evidence="7" type="ORF">DM43_3067</name>
</gene>
<keyword evidence="2" id="KW-0731">Sigma factor</keyword>
<organism evidence="7 8">
    <name type="scientific">Burkholderia cepacia</name>
    <name type="common">Pseudomonas cepacia</name>
    <dbReference type="NCBI Taxonomy" id="292"/>
    <lineage>
        <taxon>Bacteria</taxon>
        <taxon>Pseudomonadati</taxon>
        <taxon>Pseudomonadota</taxon>
        <taxon>Betaproteobacteria</taxon>
        <taxon>Burkholderiales</taxon>
        <taxon>Burkholderiaceae</taxon>
        <taxon>Burkholderia</taxon>
        <taxon>Burkholderia cepacia complex</taxon>
    </lineage>
</organism>